<accession>A0A146FDC3</accession>
<feature type="compositionally biased region" description="Basic and acidic residues" evidence="1">
    <location>
        <begin position="86"/>
        <end position="116"/>
    </location>
</feature>
<protein>
    <submittedName>
        <fullName evidence="2">Similar to An02g07510</fullName>
    </submittedName>
</protein>
<dbReference type="Proteomes" id="UP000075230">
    <property type="component" value="Unassembled WGS sequence"/>
</dbReference>
<evidence type="ECO:0000256" key="1">
    <source>
        <dbReference type="SAM" id="MobiDB-lite"/>
    </source>
</evidence>
<dbReference type="EMBL" id="BCWF01000017">
    <property type="protein sequence ID" value="GAT23493.1"/>
    <property type="molecule type" value="Genomic_DNA"/>
</dbReference>
<reference evidence="3" key="2">
    <citation type="submission" date="2016-02" db="EMBL/GenBank/DDBJ databases">
        <title>Genome sequencing of Aspergillus luchuensis NBRC 4314.</title>
        <authorList>
            <person name="Yamada O."/>
        </authorList>
    </citation>
    <scope>NUCLEOTIDE SEQUENCE [LARGE SCALE GENOMIC DNA]</scope>
    <source>
        <strain evidence="3">RIB 2604</strain>
    </source>
</reference>
<feature type="compositionally biased region" description="Polar residues" evidence="1">
    <location>
        <begin position="1"/>
        <end position="20"/>
    </location>
</feature>
<comment type="caution">
    <text evidence="2">The sequence shown here is derived from an EMBL/GenBank/DDBJ whole genome shotgun (WGS) entry which is preliminary data.</text>
</comment>
<feature type="compositionally biased region" description="Basic and acidic residues" evidence="1">
    <location>
        <begin position="168"/>
        <end position="178"/>
    </location>
</feature>
<feature type="compositionally biased region" description="Polar residues" evidence="1">
    <location>
        <begin position="75"/>
        <end position="84"/>
    </location>
</feature>
<evidence type="ECO:0000313" key="2">
    <source>
        <dbReference type="EMBL" id="GAT23493.1"/>
    </source>
</evidence>
<feature type="compositionally biased region" description="Basic and acidic residues" evidence="1">
    <location>
        <begin position="63"/>
        <end position="74"/>
    </location>
</feature>
<evidence type="ECO:0000313" key="3">
    <source>
        <dbReference type="Proteomes" id="UP000075230"/>
    </source>
</evidence>
<proteinExistence type="predicted"/>
<dbReference type="AlphaFoldDB" id="A0A146FDC3"/>
<dbReference type="VEuPathDB" id="FungiDB:ASPFODRAFT_30434"/>
<name>A0A146FDC3_ASPKA</name>
<gene>
    <name evidence="2" type="ORF">RIB2604_01706320</name>
</gene>
<organism evidence="2 3">
    <name type="scientific">Aspergillus kawachii</name>
    <name type="common">White koji mold</name>
    <name type="synonym">Aspergillus awamori var. kawachi</name>
    <dbReference type="NCBI Taxonomy" id="1069201"/>
    <lineage>
        <taxon>Eukaryota</taxon>
        <taxon>Fungi</taxon>
        <taxon>Dikarya</taxon>
        <taxon>Ascomycota</taxon>
        <taxon>Pezizomycotina</taxon>
        <taxon>Eurotiomycetes</taxon>
        <taxon>Eurotiomycetidae</taxon>
        <taxon>Eurotiales</taxon>
        <taxon>Aspergillaceae</taxon>
        <taxon>Aspergillus</taxon>
        <taxon>Aspergillus subgen. Circumdati</taxon>
    </lineage>
</organism>
<sequence length="194" mass="20480">MSRSGSINLSPCGFSSSGSPILQMLYTDDSEEQEPTNGANLPAKPSSATEPAGESKPTSNTKTVDEAKSTDETGPRSQVPTSVDTAPKESVTESNVGEKREHEVTPATVEADKTGADDATEPATKKKKRNDAEKNGPETPPPFPTTAKHTKKGLTTNGDKKKGGRSKTAKESVKREPPTDGISSRTRSRTKVAL</sequence>
<reference evidence="2 3" key="1">
    <citation type="journal article" date="2016" name="DNA Res.">
        <title>Genome sequence of Aspergillus luchuensis NBRC 4314.</title>
        <authorList>
            <person name="Yamada O."/>
            <person name="Machida M."/>
            <person name="Hosoyama A."/>
            <person name="Goto M."/>
            <person name="Takahashi T."/>
            <person name="Futagami T."/>
            <person name="Yamagata Y."/>
            <person name="Takeuchi M."/>
            <person name="Kobayashi T."/>
            <person name="Koike H."/>
            <person name="Abe K."/>
            <person name="Asai K."/>
            <person name="Arita M."/>
            <person name="Fujita N."/>
            <person name="Fukuda K."/>
            <person name="Higa K."/>
            <person name="Horikawa H."/>
            <person name="Ishikawa T."/>
            <person name="Jinno K."/>
            <person name="Kato Y."/>
            <person name="Kirimura K."/>
            <person name="Mizutani O."/>
            <person name="Nakasone K."/>
            <person name="Sano M."/>
            <person name="Shiraishi Y."/>
            <person name="Tsukahara M."/>
            <person name="Gomi K."/>
        </authorList>
    </citation>
    <scope>NUCLEOTIDE SEQUENCE [LARGE SCALE GENOMIC DNA]</scope>
    <source>
        <strain evidence="2 3">RIB 2604</strain>
    </source>
</reference>
<feature type="region of interest" description="Disordered" evidence="1">
    <location>
        <begin position="1"/>
        <end position="194"/>
    </location>
</feature>